<dbReference type="Proteomes" id="UP000036367">
    <property type="component" value="Unassembled WGS sequence"/>
</dbReference>
<comment type="similarity">
    <text evidence="1">Belongs to the sulfotransferase 1 family.</text>
</comment>
<dbReference type="SUPFAM" id="SSF52540">
    <property type="entry name" value="P-loop containing nucleoside triphosphate hydrolases"/>
    <property type="match status" value="1"/>
</dbReference>
<protein>
    <submittedName>
        <fullName evidence="4">Aryl sulfotransferase</fullName>
    </submittedName>
</protein>
<dbReference type="PANTHER" id="PTHR11783">
    <property type="entry name" value="SULFOTRANSFERASE SULT"/>
    <property type="match status" value="1"/>
</dbReference>
<sequence length="396" mass="44725">MIRWLASYPKSGNTWVRIFLWAYWNDDGTDKEVALDRIPEISHSESRLKRYEELAGQSIASWNAARVASLRFAVQKSVAMQLKPHQVVKTHSVRARIADVPLIVPQWTDRAIYLLRHPMDVVDSYADHCGLSIDQTVRMMCNRAHRVGGDGKMVVQYLDSWSEHVRSWTENVFFPTLVVRYEDLVANPGRFFEAILSFLGYPVDEDRLQRTIQRTSLTRLQGREAKDHFCELSDRSAGGRFFRHGVAGRWMSVLSDEQVSRMDADHSEMMLRFGYRSDGIVPESDVHVLGTDSSPSRVELPIDHGCNAASTTQANSLASSHAIRRWLVSNLIRGVSPSRLAEMSCEHGIEPEEIEIELDFALHHPYVLGALDALSVKSCCSCASEGSMNSLQCICE</sequence>
<reference evidence="4" key="1">
    <citation type="submission" date="2015-05" db="EMBL/GenBank/DDBJ databases">
        <title>Permanent draft genome of Rhodopirellula islandicus K833.</title>
        <authorList>
            <person name="Kizina J."/>
            <person name="Richter M."/>
            <person name="Glockner F.O."/>
            <person name="Harder J."/>
        </authorList>
    </citation>
    <scope>NUCLEOTIDE SEQUENCE [LARGE SCALE GENOMIC DNA]</scope>
    <source>
        <strain evidence="4">K833</strain>
    </source>
</reference>
<dbReference type="InterPro" id="IPR000863">
    <property type="entry name" value="Sulfotransferase_dom"/>
</dbReference>
<evidence type="ECO:0000313" key="5">
    <source>
        <dbReference type="Proteomes" id="UP000036367"/>
    </source>
</evidence>
<evidence type="ECO:0000313" key="4">
    <source>
        <dbReference type="EMBL" id="KLU06319.1"/>
    </source>
</evidence>
<accession>A0A0J1ELA5</accession>
<dbReference type="OrthoDB" id="9804504at2"/>
<evidence type="ECO:0000256" key="2">
    <source>
        <dbReference type="ARBA" id="ARBA00022679"/>
    </source>
</evidence>
<comment type="caution">
    <text evidence="4">The sequence shown here is derived from an EMBL/GenBank/DDBJ whole genome shotgun (WGS) entry which is preliminary data.</text>
</comment>
<dbReference type="InterPro" id="IPR027417">
    <property type="entry name" value="P-loop_NTPase"/>
</dbReference>
<dbReference type="Gene3D" id="3.40.50.300">
    <property type="entry name" value="P-loop containing nucleotide triphosphate hydrolases"/>
    <property type="match status" value="1"/>
</dbReference>
<dbReference type="EMBL" id="LECT01000015">
    <property type="protein sequence ID" value="KLU06319.1"/>
    <property type="molecule type" value="Genomic_DNA"/>
</dbReference>
<evidence type="ECO:0000256" key="1">
    <source>
        <dbReference type="ARBA" id="ARBA00005771"/>
    </source>
</evidence>
<keyword evidence="2" id="KW-0808">Transferase</keyword>
<gene>
    <name evidence="4" type="ORF">RISK_001530</name>
</gene>
<dbReference type="PATRIC" id="fig|595434.4.peg.1466"/>
<dbReference type="AlphaFoldDB" id="A0A0J1ELA5"/>
<organism evidence="4 5">
    <name type="scientific">Rhodopirellula islandica</name>
    <dbReference type="NCBI Taxonomy" id="595434"/>
    <lineage>
        <taxon>Bacteria</taxon>
        <taxon>Pseudomonadati</taxon>
        <taxon>Planctomycetota</taxon>
        <taxon>Planctomycetia</taxon>
        <taxon>Pirellulales</taxon>
        <taxon>Pirellulaceae</taxon>
        <taxon>Rhodopirellula</taxon>
    </lineage>
</organism>
<dbReference type="RefSeq" id="WP_047813410.1">
    <property type="nucleotide sequence ID" value="NZ_LECT01000015.1"/>
</dbReference>
<evidence type="ECO:0000259" key="3">
    <source>
        <dbReference type="Pfam" id="PF00685"/>
    </source>
</evidence>
<feature type="domain" description="Sulfotransferase" evidence="3">
    <location>
        <begin position="4"/>
        <end position="271"/>
    </location>
</feature>
<name>A0A0J1ELA5_RHOIS</name>
<dbReference type="Pfam" id="PF00685">
    <property type="entry name" value="Sulfotransfer_1"/>
    <property type="match status" value="1"/>
</dbReference>
<keyword evidence="5" id="KW-1185">Reference proteome</keyword>
<dbReference type="STRING" id="595434.RISK_001530"/>
<dbReference type="GO" id="GO:0008146">
    <property type="term" value="F:sulfotransferase activity"/>
    <property type="evidence" value="ECO:0007669"/>
    <property type="project" value="InterPro"/>
</dbReference>
<proteinExistence type="inferred from homology"/>